<evidence type="ECO:0000313" key="15">
    <source>
        <dbReference type="EMBL" id="CAB3999295.1"/>
    </source>
</evidence>
<keyword evidence="10" id="KW-0862">Zinc</keyword>
<dbReference type="PANTHER" id="PTHR21646:SF33">
    <property type="entry name" value="UBIQUITIN CARBOXYL-TERMINAL HYDROLASE 22"/>
    <property type="match status" value="1"/>
</dbReference>
<evidence type="ECO:0000256" key="14">
    <source>
        <dbReference type="ARBA" id="ARBA00038490"/>
    </source>
</evidence>
<dbReference type="Proteomes" id="UP001152795">
    <property type="component" value="Unassembled WGS sequence"/>
</dbReference>
<sequence length="413" mass="46853">MASCSHLTQFTKDSLSTYRKICAWFIAGSSKKTRRAKTTRKCHECGTPSNRLHACLCCVYFGCYSGLKHIHSHAKQKDHKLAVDLTYGVVYCFLCGDYAHDEVLEKILREERAKAWRSYGNKTALYEHWLPGRKDVELLKRNVKYQRVCDNSIIGLRGLINLGNTCFMNCIVQAFTHTPLLRDYFLADQHKCKKQDGTCIVCAMVSLFQEFYSGERTPHIPFKLLHLVWTNARHLAGYEQQDAHEFFIAALDVLHQYCKDDSDETIKSDNPHHCNCIIDRIFTGGLQSELKCQVCSSVSTTIDPFWDISLDLGNVLNNGNGKSNTFIASAASVPSPTLSDDYLLSCTPPESDHLDDSFVPRSLIECLKRFTRVERLGSEGKTKCNTCESYQEATKQLSMKKLPIVVCFHLKVC</sequence>
<keyword evidence="6" id="KW-0863">Zinc-finger</keyword>
<dbReference type="InterPro" id="IPR013083">
    <property type="entry name" value="Znf_RING/FYVE/PHD"/>
</dbReference>
<protein>
    <recommendedName>
        <fullName evidence="3">ubiquitinyl hydrolase 1</fullName>
        <ecNumber evidence="3">3.4.19.12</ecNumber>
    </recommendedName>
</protein>
<reference evidence="15" key="1">
    <citation type="submission" date="2020-04" db="EMBL/GenBank/DDBJ databases">
        <authorList>
            <person name="Alioto T."/>
            <person name="Alioto T."/>
            <person name="Gomez Garrido J."/>
        </authorList>
    </citation>
    <scope>NUCLEOTIDE SEQUENCE</scope>
    <source>
        <strain evidence="15">A484AB</strain>
    </source>
</reference>
<keyword evidence="8 15" id="KW-0378">Hydrolase</keyword>
<dbReference type="GO" id="GO:0004843">
    <property type="term" value="F:cysteine-type deubiquitinase activity"/>
    <property type="evidence" value="ECO:0007669"/>
    <property type="project" value="UniProtKB-EC"/>
</dbReference>
<evidence type="ECO:0000256" key="9">
    <source>
        <dbReference type="ARBA" id="ARBA00022807"/>
    </source>
</evidence>
<evidence type="ECO:0000256" key="1">
    <source>
        <dbReference type="ARBA" id="ARBA00000707"/>
    </source>
</evidence>
<evidence type="ECO:0000256" key="12">
    <source>
        <dbReference type="ARBA" id="ARBA00023163"/>
    </source>
</evidence>
<comment type="similarity">
    <text evidence="14">Belongs to the peptidase C19 family. UBP8 subfamily.</text>
</comment>
<dbReference type="SUPFAM" id="SSF57850">
    <property type="entry name" value="RING/U-box"/>
    <property type="match status" value="1"/>
</dbReference>
<dbReference type="AlphaFoldDB" id="A0A6S7H149"/>
<dbReference type="InterPro" id="IPR038765">
    <property type="entry name" value="Papain-like_cys_pep_sf"/>
</dbReference>
<dbReference type="InterPro" id="IPR001394">
    <property type="entry name" value="Peptidase_C19_UCH"/>
</dbReference>
<comment type="catalytic activity">
    <reaction evidence="1">
        <text>Thiol-dependent hydrolysis of ester, thioester, amide, peptide and isopeptide bonds formed by the C-terminal Gly of ubiquitin (a 76-residue protein attached to proteins as an intracellular targeting signal).</text>
        <dbReference type="EC" id="3.4.19.12"/>
    </reaction>
</comment>
<organism evidence="15 16">
    <name type="scientific">Paramuricea clavata</name>
    <name type="common">Red gorgonian</name>
    <name type="synonym">Violescent sea-whip</name>
    <dbReference type="NCBI Taxonomy" id="317549"/>
    <lineage>
        <taxon>Eukaryota</taxon>
        <taxon>Metazoa</taxon>
        <taxon>Cnidaria</taxon>
        <taxon>Anthozoa</taxon>
        <taxon>Octocorallia</taxon>
        <taxon>Malacalcyonacea</taxon>
        <taxon>Plexauridae</taxon>
        <taxon>Paramuricea</taxon>
    </lineage>
</organism>
<name>A0A6S7H149_PARCT</name>
<dbReference type="PROSITE" id="PS50271">
    <property type="entry name" value="ZF_UBP"/>
    <property type="match status" value="1"/>
</dbReference>
<keyword evidence="7" id="KW-0833">Ubl conjugation pathway</keyword>
<dbReference type="Gene3D" id="3.90.70.10">
    <property type="entry name" value="Cysteine proteinases"/>
    <property type="match status" value="1"/>
</dbReference>
<keyword evidence="4" id="KW-0645">Protease</keyword>
<dbReference type="GO" id="GO:0006508">
    <property type="term" value="P:proteolysis"/>
    <property type="evidence" value="ECO:0007669"/>
    <property type="project" value="UniProtKB-KW"/>
</dbReference>
<dbReference type="GO" id="GO:0008270">
    <property type="term" value="F:zinc ion binding"/>
    <property type="evidence" value="ECO:0007669"/>
    <property type="project" value="UniProtKB-KW"/>
</dbReference>
<dbReference type="OrthoDB" id="47475at2759"/>
<dbReference type="Pfam" id="PF00443">
    <property type="entry name" value="UCH"/>
    <property type="match status" value="1"/>
</dbReference>
<dbReference type="InterPro" id="IPR001607">
    <property type="entry name" value="Znf_UBP"/>
</dbReference>
<evidence type="ECO:0000256" key="2">
    <source>
        <dbReference type="ARBA" id="ARBA00004123"/>
    </source>
</evidence>
<keyword evidence="16" id="KW-1185">Reference proteome</keyword>
<comment type="caution">
    <text evidence="15">The sequence shown here is derived from an EMBL/GenBank/DDBJ whole genome shotgun (WGS) entry which is preliminary data.</text>
</comment>
<dbReference type="GO" id="GO:0005634">
    <property type="term" value="C:nucleus"/>
    <property type="evidence" value="ECO:0007669"/>
    <property type="project" value="UniProtKB-SubCell"/>
</dbReference>
<dbReference type="InterPro" id="IPR028889">
    <property type="entry name" value="USP"/>
</dbReference>
<keyword evidence="11" id="KW-0805">Transcription regulation</keyword>
<dbReference type="PANTHER" id="PTHR21646">
    <property type="entry name" value="UBIQUITIN CARBOXYL-TERMINAL HYDROLASE"/>
    <property type="match status" value="1"/>
</dbReference>
<dbReference type="InterPro" id="IPR050185">
    <property type="entry name" value="Ub_carboxyl-term_hydrolase"/>
</dbReference>
<evidence type="ECO:0000256" key="8">
    <source>
        <dbReference type="ARBA" id="ARBA00022801"/>
    </source>
</evidence>
<proteinExistence type="inferred from homology"/>
<comment type="subcellular location">
    <subcellularLocation>
        <location evidence="2">Nucleus</location>
    </subcellularLocation>
</comment>
<evidence type="ECO:0000256" key="11">
    <source>
        <dbReference type="ARBA" id="ARBA00023015"/>
    </source>
</evidence>
<evidence type="ECO:0000256" key="13">
    <source>
        <dbReference type="ARBA" id="ARBA00023242"/>
    </source>
</evidence>
<keyword evidence="9" id="KW-0788">Thiol protease</keyword>
<keyword evidence="13" id="KW-0539">Nucleus</keyword>
<dbReference type="EMBL" id="CACRXK020003557">
    <property type="protein sequence ID" value="CAB3999295.1"/>
    <property type="molecule type" value="Genomic_DNA"/>
</dbReference>
<evidence type="ECO:0000256" key="7">
    <source>
        <dbReference type="ARBA" id="ARBA00022786"/>
    </source>
</evidence>
<accession>A0A6S7H149</accession>
<dbReference type="Gene3D" id="3.30.40.10">
    <property type="entry name" value="Zinc/RING finger domain, C3HC4 (zinc finger)"/>
    <property type="match status" value="1"/>
</dbReference>
<evidence type="ECO:0000256" key="6">
    <source>
        <dbReference type="ARBA" id="ARBA00022771"/>
    </source>
</evidence>
<evidence type="ECO:0000256" key="3">
    <source>
        <dbReference type="ARBA" id="ARBA00012759"/>
    </source>
</evidence>
<dbReference type="PROSITE" id="PS00972">
    <property type="entry name" value="USP_1"/>
    <property type="match status" value="1"/>
</dbReference>
<dbReference type="InterPro" id="IPR018200">
    <property type="entry name" value="USP_CS"/>
</dbReference>
<gene>
    <name evidence="15" type="ORF">PACLA_8A059272</name>
</gene>
<evidence type="ECO:0000256" key="5">
    <source>
        <dbReference type="ARBA" id="ARBA00022723"/>
    </source>
</evidence>
<keyword evidence="5" id="KW-0479">Metal-binding</keyword>
<evidence type="ECO:0000256" key="4">
    <source>
        <dbReference type="ARBA" id="ARBA00022670"/>
    </source>
</evidence>
<dbReference type="SUPFAM" id="SSF54001">
    <property type="entry name" value="Cysteine proteinases"/>
    <property type="match status" value="1"/>
</dbReference>
<dbReference type="PROSITE" id="PS50235">
    <property type="entry name" value="USP_3"/>
    <property type="match status" value="1"/>
</dbReference>
<evidence type="ECO:0000256" key="10">
    <source>
        <dbReference type="ARBA" id="ARBA00022833"/>
    </source>
</evidence>
<dbReference type="EC" id="3.4.19.12" evidence="3"/>
<dbReference type="Pfam" id="PF02148">
    <property type="entry name" value="zf-UBP"/>
    <property type="match status" value="1"/>
</dbReference>
<dbReference type="GO" id="GO:0016579">
    <property type="term" value="P:protein deubiquitination"/>
    <property type="evidence" value="ECO:0007669"/>
    <property type="project" value="InterPro"/>
</dbReference>
<keyword evidence="12" id="KW-0804">Transcription</keyword>
<evidence type="ECO:0000313" key="16">
    <source>
        <dbReference type="Proteomes" id="UP001152795"/>
    </source>
</evidence>